<gene>
    <name evidence="2" type="ORF">MTR62_05480</name>
</gene>
<dbReference type="SUPFAM" id="SSF46626">
    <property type="entry name" value="Cytochrome c"/>
    <property type="match status" value="1"/>
</dbReference>
<evidence type="ECO:0000256" key="1">
    <source>
        <dbReference type="SAM" id="SignalP"/>
    </source>
</evidence>
<evidence type="ECO:0000313" key="3">
    <source>
        <dbReference type="Proteomes" id="UP001162881"/>
    </source>
</evidence>
<feature type="chain" id="PRO_5045719924" evidence="1">
    <location>
        <begin position="31"/>
        <end position="160"/>
    </location>
</feature>
<keyword evidence="1" id="KW-0732">Signal</keyword>
<feature type="signal peptide" evidence="1">
    <location>
        <begin position="1"/>
        <end position="30"/>
    </location>
</feature>
<reference evidence="2" key="1">
    <citation type="submission" date="2022-03" db="EMBL/GenBank/DDBJ databases">
        <title>Identification of a novel bacterium isolated from mangrove sediments.</title>
        <authorList>
            <person name="Pan X."/>
        </authorList>
    </citation>
    <scope>NUCLEOTIDE SEQUENCE</scope>
    <source>
        <strain evidence="2">B1949</strain>
    </source>
</reference>
<dbReference type="Proteomes" id="UP001162881">
    <property type="component" value="Unassembled WGS sequence"/>
</dbReference>
<dbReference type="EMBL" id="JALHLF010000012">
    <property type="protein sequence ID" value="MCJ2182152.1"/>
    <property type="molecule type" value="Genomic_DNA"/>
</dbReference>
<proteinExistence type="predicted"/>
<dbReference type="RefSeq" id="WP_244017785.1">
    <property type="nucleotide sequence ID" value="NZ_JALHLF010000012.1"/>
</dbReference>
<keyword evidence="3" id="KW-1185">Reference proteome</keyword>
<protein>
    <submittedName>
        <fullName evidence="2">Cytochrome C</fullName>
    </submittedName>
</protein>
<organism evidence="2 3">
    <name type="scientific">Novosphingobium organovorum</name>
    <dbReference type="NCBI Taxonomy" id="2930092"/>
    <lineage>
        <taxon>Bacteria</taxon>
        <taxon>Pseudomonadati</taxon>
        <taxon>Pseudomonadota</taxon>
        <taxon>Alphaproteobacteria</taxon>
        <taxon>Sphingomonadales</taxon>
        <taxon>Sphingomonadaceae</taxon>
        <taxon>Novosphingobium</taxon>
    </lineage>
</organism>
<name>A0ABT0BAS1_9SPHN</name>
<dbReference type="Gene3D" id="1.10.760.10">
    <property type="entry name" value="Cytochrome c-like domain"/>
    <property type="match status" value="1"/>
</dbReference>
<evidence type="ECO:0000313" key="2">
    <source>
        <dbReference type="EMBL" id="MCJ2182152.1"/>
    </source>
</evidence>
<comment type="caution">
    <text evidence="2">The sequence shown here is derived from an EMBL/GenBank/DDBJ whole genome shotgun (WGS) entry which is preliminary data.</text>
</comment>
<accession>A0ABT0BAS1</accession>
<dbReference type="InterPro" id="IPR036909">
    <property type="entry name" value="Cyt_c-like_dom_sf"/>
</dbReference>
<sequence length="160" mass="17019">MGRRFGYAPLALAALVLVAAHGGAGFASHAEETLPTRRFTSGQSNYYEFCGGCHGLDGASARREIPVLKDHVGRFLCTPGGREYLVRLPNVAFAPMDDETLAQTLNFIARDLGGASYPAGARAYTAAEVGRLRQAPLKATDLAALRVHILEAGEKTCSAR</sequence>